<dbReference type="Pfam" id="PF04393">
    <property type="entry name" value="DUF535"/>
    <property type="match status" value="1"/>
</dbReference>
<protein>
    <submittedName>
        <fullName evidence="1">DUF535 family protein</fullName>
    </submittedName>
</protein>
<dbReference type="PANTHER" id="PTHR38785:SF1">
    <property type="entry name" value="HOMOLOG OF VIRK"/>
    <property type="match status" value="1"/>
</dbReference>
<accession>A0A940Y5D8</accession>
<dbReference type="EMBL" id="JAGQDD010000003">
    <property type="protein sequence ID" value="MBQ0930097.1"/>
    <property type="molecule type" value="Genomic_DNA"/>
</dbReference>
<dbReference type="GO" id="GO:0006974">
    <property type="term" value="P:DNA damage response"/>
    <property type="evidence" value="ECO:0007669"/>
    <property type="project" value="TreeGrafter"/>
</dbReference>
<evidence type="ECO:0000313" key="1">
    <source>
        <dbReference type="EMBL" id="MBQ0930097.1"/>
    </source>
</evidence>
<dbReference type="RefSeq" id="WP_210852507.1">
    <property type="nucleotide sequence ID" value="NZ_JAGQDD010000003.1"/>
</dbReference>
<dbReference type="PANTHER" id="PTHR38785">
    <property type="entry name" value="HOMOLOG OF VIRK"/>
    <property type="match status" value="1"/>
</dbReference>
<organism evidence="1 2">
    <name type="scientific">Ideonella alba</name>
    <dbReference type="NCBI Taxonomy" id="2824118"/>
    <lineage>
        <taxon>Bacteria</taxon>
        <taxon>Pseudomonadati</taxon>
        <taxon>Pseudomonadota</taxon>
        <taxon>Betaproteobacteria</taxon>
        <taxon>Burkholderiales</taxon>
        <taxon>Sphaerotilaceae</taxon>
        <taxon>Ideonella</taxon>
    </lineage>
</organism>
<dbReference type="AlphaFoldDB" id="A0A940Y5D8"/>
<dbReference type="InterPro" id="IPR007488">
    <property type="entry name" value="DUF535"/>
</dbReference>
<keyword evidence="2" id="KW-1185">Reference proteome</keyword>
<proteinExistence type="predicted"/>
<comment type="caution">
    <text evidence="1">The sequence shown here is derived from an EMBL/GenBank/DDBJ whole genome shotgun (WGS) entry which is preliminary data.</text>
</comment>
<evidence type="ECO:0000313" key="2">
    <source>
        <dbReference type="Proteomes" id="UP000676246"/>
    </source>
</evidence>
<reference evidence="1 2" key="1">
    <citation type="submission" date="2021-04" db="EMBL/GenBank/DDBJ databases">
        <title>The genome sequence of Ideonella sp. 3Y2.</title>
        <authorList>
            <person name="Liu Y."/>
        </authorList>
    </citation>
    <scope>NUCLEOTIDE SEQUENCE [LARGE SCALE GENOMIC DNA]</scope>
    <source>
        <strain evidence="1 2">3Y2</strain>
    </source>
</reference>
<sequence length="312" mass="35594">MSSPTRLTLNELRRLPAMCRGAYPPRHPRALAHHWLWAKTVLSLDAHLDMQRQLRALGLGRLLREQPQTLRKLHDTYPFQGLGPEARRRWLLGHLQAARTLFGPQLSRRLARGEPLLACRINLPDGQGQMRALLGAARQQHLREGDLTLALYDPFGTKLYALTFSLQPCEHGVEVVIGALQGQMPLPLTRHITKLTEGLRPPALLLYLLQCLAEAVGARRLRACGRERHIHHGSERSEQVHFDYDAFWRDYGGQPDGQGFYELPVAAPRREVAEIPSHKRAQYRRRYQFMDEMRQELHGCLAEHGAPLDRAA</sequence>
<gene>
    <name evidence="1" type="ORF">KAK03_06310</name>
</gene>
<dbReference type="Proteomes" id="UP000676246">
    <property type="component" value="Unassembled WGS sequence"/>
</dbReference>
<name>A0A940Y5D8_9BURK</name>